<keyword evidence="2" id="KW-1185">Reference proteome</keyword>
<accession>A0ABP5ZZC6</accession>
<name>A0ABP5ZZC6_9ACTN</name>
<evidence type="ECO:0000313" key="2">
    <source>
        <dbReference type="Proteomes" id="UP001501721"/>
    </source>
</evidence>
<evidence type="ECO:0000313" key="1">
    <source>
        <dbReference type="EMBL" id="GAA2507629.1"/>
    </source>
</evidence>
<evidence type="ECO:0008006" key="3">
    <source>
        <dbReference type="Google" id="ProtNLM"/>
    </source>
</evidence>
<dbReference type="Proteomes" id="UP001501721">
    <property type="component" value="Unassembled WGS sequence"/>
</dbReference>
<gene>
    <name evidence="1" type="ORF">GCM10010422_68510</name>
</gene>
<sequence>MHWPLTTWNGWLRERRLRKDCRRELQALGVQPPLDVNELCTQLGHKRGRPLRLVPYPLPVPGPYGAWVATRSADYILYQQETSKAHQDHIILHEVGHILAGHRGESANECCENGTELDDPGAPGPDTVQHVLRRTSYDEAREHEAELIATIILEWASVLDPVAAPPAAQPDLRRVQTALGDRRGWL</sequence>
<protein>
    <recommendedName>
        <fullName evidence="3">IrrE N-terminal-like domain-containing protein</fullName>
    </recommendedName>
</protein>
<dbReference type="RefSeq" id="WP_346078258.1">
    <property type="nucleotide sequence ID" value="NZ_BAAATL010000039.1"/>
</dbReference>
<dbReference type="EMBL" id="BAAATL010000039">
    <property type="protein sequence ID" value="GAA2507629.1"/>
    <property type="molecule type" value="Genomic_DNA"/>
</dbReference>
<comment type="caution">
    <text evidence="1">The sequence shown here is derived from an EMBL/GenBank/DDBJ whole genome shotgun (WGS) entry which is preliminary data.</text>
</comment>
<reference evidence="2" key="1">
    <citation type="journal article" date="2019" name="Int. J. Syst. Evol. Microbiol.">
        <title>The Global Catalogue of Microorganisms (GCM) 10K type strain sequencing project: providing services to taxonomists for standard genome sequencing and annotation.</title>
        <authorList>
            <consortium name="The Broad Institute Genomics Platform"/>
            <consortium name="The Broad Institute Genome Sequencing Center for Infectious Disease"/>
            <person name="Wu L."/>
            <person name="Ma J."/>
        </authorList>
    </citation>
    <scope>NUCLEOTIDE SEQUENCE [LARGE SCALE GENOMIC DNA]</scope>
    <source>
        <strain evidence="2">JCM 6923</strain>
    </source>
</reference>
<organism evidence="1 2">
    <name type="scientific">Streptomyces graminearus</name>
    <dbReference type="NCBI Taxonomy" id="284030"/>
    <lineage>
        <taxon>Bacteria</taxon>
        <taxon>Bacillati</taxon>
        <taxon>Actinomycetota</taxon>
        <taxon>Actinomycetes</taxon>
        <taxon>Kitasatosporales</taxon>
        <taxon>Streptomycetaceae</taxon>
        <taxon>Streptomyces</taxon>
    </lineage>
</organism>
<proteinExistence type="predicted"/>